<sequence length="227" mass="23863">MRAILRALFLLVISSQVWAFGLADLTDKDASGGLKEALAQGAAKAVGQLGADGGFMNNPKVKIGLPESLAPMEGMLRTMGRGKDLDNLVATMNKAAEQAVPKAKGLLVDAVKKMSVDDAKKILSGGDDAGTQYFKEKTATQLAESFLPTVKESTDKLALSAQYNKLAGKASQFGLAKGDELKIENYVTKKALDGLYLMIAEEEKAIRKDPVGGATGLAKKAFGAIGQ</sequence>
<dbReference type="RefSeq" id="WP_148579062.1">
    <property type="nucleotide sequence ID" value="NZ_SDKK01000009.1"/>
</dbReference>
<protein>
    <submittedName>
        <fullName evidence="2">DUF4197 domain-containing protein</fullName>
    </submittedName>
</protein>
<organism evidence="2 3">
    <name type="scientific">Zoogloea oleivorans</name>
    <dbReference type="NCBI Taxonomy" id="1552750"/>
    <lineage>
        <taxon>Bacteria</taxon>
        <taxon>Pseudomonadati</taxon>
        <taxon>Pseudomonadota</taxon>
        <taxon>Betaproteobacteria</taxon>
        <taxon>Rhodocyclales</taxon>
        <taxon>Zoogloeaceae</taxon>
        <taxon>Zoogloea</taxon>
    </lineage>
</organism>
<dbReference type="Proteomes" id="UP000389128">
    <property type="component" value="Unassembled WGS sequence"/>
</dbReference>
<evidence type="ECO:0000256" key="1">
    <source>
        <dbReference type="SAM" id="SignalP"/>
    </source>
</evidence>
<keyword evidence="3" id="KW-1185">Reference proteome</keyword>
<feature type="signal peptide" evidence="1">
    <location>
        <begin position="1"/>
        <end position="19"/>
    </location>
</feature>
<dbReference type="OrthoDB" id="5292580at2"/>
<dbReference type="Pfam" id="PF13852">
    <property type="entry name" value="DUF4197"/>
    <property type="match status" value="1"/>
</dbReference>
<evidence type="ECO:0000313" key="3">
    <source>
        <dbReference type="Proteomes" id="UP000389128"/>
    </source>
</evidence>
<reference evidence="2 3" key="1">
    <citation type="submission" date="2019-01" db="EMBL/GenBank/DDBJ databases">
        <title>Zoogloea oleivorans genome sequencing and assembly.</title>
        <authorList>
            <person name="Tancsics A."/>
            <person name="Farkas M."/>
            <person name="Kriszt B."/>
            <person name="Maroti G."/>
            <person name="Horvath B."/>
        </authorList>
    </citation>
    <scope>NUCLEOTIDE SEQUENCE [LARGE SCALE GENOMIC DNA]</scope>
    <source>
        <strain evidence="2 3">Buc</strain>
    </source>
</reference>
<keyword evidence="1" id="KW-0732">Signal</keyword>
<gene>
    <name evidence="2" type="ORF">ETQ85_10750</name>
</gene>
<proteinExistence type="predicted"/>
<dbReference type="EMBL" id="SDKK01000009">
    <property type="protein sequence ID" value="TYC58361.1"/>
    <property type="molecule type" value="Genomic_DNA"/>
</dbReference>
<name>A0A6C2CX47_9RHOO</name>
<dbReference type="InterPro" id="IPR025245">
    <property type="entry name" value="DUF4197"/>
</dbReference>
<comment type="caution">
    <text evidence="2">The sequence shown here is derived from an EMBL/GenBank/DDBJ whole genome shotgun (WGS) entry which is preliminary data.</text>
</comment>
<evidence type="ECO:0000313" key="2">
    <source>
        <dbReference type="EMBL" id="TYC58361.1"/>
    </source>
</evidence>
<feature type="chain" id="PRO_5025340941" evidence="1">
    <location>
        <begin position="20"/>
        <end position="227"/>
    </location>
</feature>
<dbReference type="AlphaFoldDB" id="A0A6C2CX47"/>
<accession>A0A6C2CX47</accession>